<name>A0A4R3Z8U3_9FIRM</name>
<dbReference type="GeneID" id="98915116"/>
<evidence type="ECO:0000259" key="3">
    <source>
        <dbReference type="PROSITE" id="PS50076"/>
    </source>
</evidence>
<keyword evidence="2" id="KW-0472">Membrane</keyword>
<evidence type="ECO:0000313" key="5">
    <source>
        <dbReference type="Proteomes" id="UP000295515"/>
    </source>
</evidence>
<sequence>MKSIWDILGIEPTHDKKIIKQAYASQSKLCHPEDNPEAFKILQQAYKSALAYASNENYSRSSLKSTIEVNTKKTHKVYVDSQDEEETKEIYPYSKDVDLDDLEIESCLSKTHKLFKDENILEQFDDNQAYQDYLFESFIKQIGKRLDEDKLQLLVENTNLLIQCHDRYFCIKVDDYLSQCRFHLKRFRYAYWVKVLGDLHFEKTAEKLRKIQIKKNRLPISAFFPIIVVVVMSILFDSPTPKQKIPQYKPHVNIVKQDTVDTTNIDYYTNVPYLNGVKYTKNKDEYILKNKEGKIIASEVKTIQFTNSPIILYQKNKFYLLDTRDMKTIQRTYKAAMVVNVVKDGVSQIEKMYVASYDGYYWKLYDLKGNAVYQFEEKRDQKDIPKTIYLHDQKATFEP</sequence>
<reference evidence="4 5" key="1">
    <citation type="submission" date="2019-03" db="EMBL/GenBank/DDBJ databases">
        <title>Genomic Encyclopedia of Type Strains, Phase IV (KMG-IV): sequencing the most valuable type-strain genomes for metagenomic binning, comparative biology and taxonomic classification.</title>
        <authorList>
            <person name="Goeker M."/>
        </authorList>
    </citation>
    <scope>NUCLEOTIDE SEQUENCE [LARGE SCALE GENOMIC DNA]</scope>
    <source>
        <strain evidence="4 5">DSM 29487</strain>
    </source>
</reference>
<dbReference type="InterPro" id="IPR001623">
    <property type="entry name" value="DnaJ_domain"/>
</dbReference>
<dbReference type="Gene3D" id="1.10.287.110">
    <property type="entry name" value="DnaJ domain"/>
    <property type="match status" value="1"/>
</dbReference>
<evidence type="ECO:0000256" key="1">
    <source>
        <dbReference type="ARBA" id="ARBA00022705"/>
    </source>
</evidence>
<protein>
    <submittedName>
        <fullName evidence="4">DnaJ-like protein</fullName>
    </submittedName>
</protein>
<evidence type="ECO:0000313" key="4">
    <source>
        <dbReference type="EMBL" id="TCW00533.1"/>
    </source>
</evidence>
<dbReference type="SMART" id="SM00271">
    <property type="entry name" value="DnaJ"/>
    <property type="match status" value="1"/>
</dbReference>
<dbReference type="CDD" id="cd06257">
    <property type="entry name" value="DnaJ"/>
    <property type="match status" value="1"/>
</dbReference>
<dbReference type="PROSITE" id="PS50076">
    <property type="entry name" value="DNAJ_2"/>
    <property type="match status" value="1"/>
</dbReference>
<dbReference type="SUPFAM" id="SSF46565">
    <property type="entry name" value="Chaperone J-domain"/>
    <property type="match status" value="1"/>
</dbReference>
<comment type="caution">
    <text evidence="4">The sequence shown here is derived from an EMBL/GenBank/DDBJ whole genome shotgun (WGS) entry which is preliminary data.</text>
</comment>
<keyword evidence="1" id="KW-0235">DNA replication</keyword>
<accession>A0A4R3Z8U3</accession>
<dbReference type="Pfam" id="PF00226">
    <property type="entry name" value="DnaJ"/>
    <property type="match status" value="1"/>
</dbReference>
<keyword evidence="2" id="KW-0812">Transmembrane</keyword>
<proteinExistence type="predicted"/>
<keyword evidence="5" id="KW-1185">Reference proteome</keyword>
<dbReference type="InterPro" id="IPR036869">
    <property type="entry name" value="J_dom_sf"/>
</dbReference>
<dbReference type="GO" id="GO:0006260">
    <property type="term" value="P:DNA replication"/>
    <property type="evidence" value="ECO:0007669"/>
    <property type="project" value="UniProtKB-KW"/>
</dbReference>
<dbReference type="Proteomes" id="UP000295515">
    <property type="component" value="Unassembled WGS sequence"/>
</dbReference>
<dbReference type="AlphaFoldDB" id="A0A4R3Z8U3"/>
<keyword evidence="2" id="KW-1133">Transmembrane helix</keyword>
<organism evidence="4 5">
    <name type="scientific">Longibaculum muris</name>
    <dbReference type="NCBI Taxonomy" id="1796628"/>
    <lineage>
        <taxon>Bacteria</taxon>
        <taxon>Bacillati</taxon>
        <taxon>Bacillota</taxon>
        <taxon>Erysipelotrichia</taxon>
        <taxon>Erysipelotrichales</taxon>
        <taxon>Coprobacillaceae</taxon>
        <taxon>Longibaculum</taxon>
    </lineage>
</organism>
<dbReference type="EMBL" id="SMCQ01000007">
    <property type="protein sequence ID" value="TCW00533.1"/>
    <property type="molecule type" value="Genomic_DNA"/>
</dbReference>
<evidence type="ECO:0000256" key="2">
    <source>
        <dbReference type="SAM" id="Phobius"/>
    </source>
</evidence>
<dbReference type="RefSeq" id="WP_066448410.1">
    <property type="nucleotide sequence ID" value="NZ_JANKBF010000010.1"/>
</dbReference>
<feature type="transmembrane region" description="Helical" evidence="2">
    <location>
        <begin position="218"/>
        <end position="236"/>
    </location>
</feature>
<feature type="domain" description="J" evidence="3">
    <location>
        <begin position="3"/>
        <end position="62"/>
    </location>
</feature>
<gene>
    <name evidence="4" type="ORF">EDD60_10722</name>
</gene>